<feature type="transmembrane region" description="Helical" evidence="5">
    <location>
        <begin position="565"/>
        <end position="587"/>
    </location>
</feature>
<dbReference type="InterPro" id="IPR051328">
    <property type="entry name" value="T7SS_ABC-Transporter"/>
</dbReference>
<accession>A0A0R1YQ82</accession>
<evidence type="ECO:0000256" key="2">
    <source>
        <dbReference type="ARBA" id="ARBA00022692"/>
    </source>
</evidence>
<evidence type="ECO:0000313" key="7">
    <source>
        <dbReference type="EMBL" id="KRM44255.1"/>
    </source>
</evidence>
<feature type="transmembrane region" description="Helical" evidence="5">
    <location>
        <begin position="624"/>
        <end position="642"/>
    </location>
</feature>
<organism evidence="7 8">
    <name type="scientific">Lentilactobacillus parafarraginis DSM 18390 = JCM 14109</name>
    <dbReference type="NCBI Taxonomy" id="1423786"/>
    <lineage>
        <taxon>Bacteria</taxon>
        <taxon>Bacillati</taxon>
        <taxon>Bacillota</taxon>
        <taxon>Bacilli</taxon>
        <taxon>Lactobacillales</taxon>
        <taxon>Lactobacillaceae</taxon>
        <taxon>Lentilactobacillus</taxon>
    </lineage>
</organism>
<comment type="caution">
    <text evidence="7">The sequence shown here is derived from an EMBL/GenBank/DDBJ whole genome shotgun (WGS) entry which is preliminary data.</text>
</comment>
<dbReference type="Gene3D" id="3.40.1710.10">
    <property type="entry name" value="abc type-2 transporter like domain"/>
    <property type="match status" value="1"/>
</dbReference>
<dbReference type="PANTHER" id="PTHR43077:SF10">
    <property type="entry name" value="TRANSPORT PERMEASE PROTEIN"/>
    <property type="match status" value="1"/>
</dbReference>
<dbReference type="AlphaFoldDB" id="A0A0R1YQ82"/>
<dbReference type="NCBIfam" id="TIGR03062">
    <property type="entry name" value="pip_yhgE_Cterm"/>
    <property type="match status" value="1"/>
</dbReference>
<feature type="transmembrane region" description="Helical" evidence="5">
    <location>
        <begin position="681"/>
        <end position="698"/>
    </location>
</feature>
<name>A0A0R1YQ82_9LACO</name>
<protein>
    <submittedName>
        <fullName evidence="7">YhgE Pip domain protein</fullName>
    </submittedName>
</protein>
<dbReference type="NCBIfam" id="TIGR03061">
    <property type="entry name" value="pip_yhgE_Nterm"/>
    <property type="match status" value="1"/>
</dbReference>
<dbReference type="InterPro" id="IPR017500">
    <property type="entry name" value="Phage_infect_YhgE_N"/>
</dbReference>
<feature type="transmembrane region" description="Helical" evidence="5">
    <location>
        <begin position="593"/>
        <end position="617"/>
    </location>
</feature>
<feature type="transmembrane region" description="Helical" evidence="5">
    <location>
        <begin position="524"/>
        <end position="544"/>
    </location>
</feature>
<proteinExistence type="predicted"/>
<keyword evidence="2 5" id="KW-0812">Transmembrane</keyword>
<keyword evidence="4 5" id="KW-0472">Membrane</keyword>
<evidence type="ECO:0000256" key="4">
    <source>
        <dbReference type="ARBA" id="ARBA00023136"/>
    </source>
</evidence>
<dbReference type="PATRIC" id="fig|1423786.4.peg.779"/>
<evidence type="ECO:0000313" key="8">
    <source>
        <dbReference type="Proteomes" id="UP000051010"/>
    </source>
</evidence>
<dbReference type="PANTHER" id="PTHR43077">
    <property type="entry name" value="TRANSPORT PERMEASE YVFS-RELATED"/>
    <property type="match status" value="1"/>
</dbReference>
<reference evidence="7 8" key="1">
    <citation type="journal article" date="2015" name="Genome Announc.">
        <title>Expanding the biotechnology potential of lactobacilli through comparative genomics of 213 strains and associated genera.</title>
        <authorList>
            <person name="Sun Z."/>
            <person name="Harris H.M."/>
            <person name="McCann A."/>
            <person name="Guo C."/>
            <person name="Argimon S."/>
            <person name="Zhang W."/>
            <person name="Yang X."/>
            <person name="Jeffery I.B."/>
            <person name="Cooney J.C."/>
            <person name="Kagawa T.F."/>
            <person name="Liu W."/>
            <person name="Song Y."/>
            <person name="Salvetti E."/>
            <person name="Wrobel A."/>
            <person name="Rasinkangas P."/>
            <person name="Parkhill J."/>
            <person name="Rea M.C."/>
            <person name="O'Sullivan O."/>
            <person name="Ritari J."/>
            <person name="Douillard F.P."/>
            <person name="Paul Ross R."/>
            <person name="Yang R."/>
            <person name="Briner A.E."/>
            <person name="Felis G.E."/>
            <person name="de Vos W.M."/>
            <person name="Barrangou R."/>
            <person name="Klaenhammer T.R."/>
            <person name="Caufield P.W."/>
            <person name="Cui Y."/>
            <person name="Zhang H."/>
            <person name="O'Toole P.W."/>
        </authorList>
    </citation>
    <scope>NUCLEOTIDE SEQUENCE [LARGE SCALE GENOMIC DNA]</scope>
    <source>
        <strain evidence="7 8">DSM 18390</strain>
    </source>
</reference>
<comment type="subcellular location">
    <subcellularLocation>
        <location evidence="1">Membrane</location>
        <topology evidence="1">Multi-pass membrane protein</topology>
    </subcellularLocation>
</comment>
<dbReference type="InterPro" id="IPR017501">
    <property type="entry name" value="Phage_infect_YhgE_C"/>
</dbReference>
<gene>
    <name evidence="7" type="ORF">FD47_GL000743</name>
</gene>
<evidence type="ECO:0000256" key="1">
    <source>
        <dbReference type="ARBA" id="ARBA00004141"/>
    </source>
</evidence>
<evidence type="ECO:0000256" key="5">
    <source>
        <dbReference type="SAM" id="Phobius"/>
    </source>
</evidence>
<feature type="transmembrane region" description="Helical" evidence="5">
    <location>
        <begin position="20"/>
        <end position="44"/>
    </location>
</feature>
<dbReference type="GO" id="GO:0140359">
    <property type="term" value="F:ABC-type transporter activity"/>
    <property type="evidence" value="ECO:0007669"/>
    <property type="project" value="InterPro"/>
</dbReference>
<feature type="domain" description="ABC-2 type transporter transmembrane" evidence="6">
    <location>
        <begin position="25"/>
        <end position="170"/>
    </location>
</feature>
<evidence type="ECO:0000256" key="3">
    <source>
        <dbReference type="ARBA" id="ARBA00022989"/>
    </source>
</evidence>
<dbReference type="InterPro" id="IPR013525">
    <property type="entry name" value="ABC2_TM"/>
</dbReference>
<dbReference type="GO" id="GO:0016020">
    <property type="term" value="C:membrane"/>
    <property type="evidence" value="ECO:0007669"/>
    <property type="project" value="UniProtKB-SubCell"/>
</dbReference>
<dbReference type="RefSeq" id="WP_056980214.1">
    <property type="nucleotide sequence ID" value="NZ_AZFZ01000017.1"/>
</dbReference>
<dbReference type="Pfam" id="PF12698">
    <property type="entry name" value="ABC2_membrane_3"/>
    <property type="match status" value="1"/>
</dbReference>
<evidence type="ECO:0000259" key="6">
    <source>
        <dbReference type="Pfam" id="PF12698"/>
    </source>
</evidence>
<sequence>MATIRDVYHRDLHAILKNPAALLTVFVLCILPSLYTLVNVSAIWNPYRPSETHHIAVAVVNQDQGTALRGKSVNLGKAVVNKLHDNHQIGWRFVDAQTANDQLKQGNYYAEIIIPKNFSRRLASIATAHPQRATVIYRTNTKDSPMGLKMTETAAKSLVNQIQQNLVYNVNKIAFSYLNQLGDKAHHNESEMMNLKDLIIALGDSMDLATASVSTIHDTASDMGVALAAFKPVITQAQHVDVVGDANGALKDQLTTTKSAVNRGFADFSTDLSTTAAQAQTVNRLAKQLGRRASATNRGLINRQIETLSTQLTLLKSQVTPLNAFLKTVNQQKNLAQLNGLEAMLGGTQALINQQTASLTALKKGLNTTGQVNQRLYDQLLSQSQRTADKMRLLVGQYQREVRTGTNAIGDHLIATITQSQQLLTTLKRGSALNEKMLTTMIQGNQLVATSTGKLEDKLTAGKATIVGVSNRLKLTSDRNIAAIISVLQSSPGLMGSTLAKPFNIKNEDIYRVTSFGAAFAPSYMALSIWVGCTMLVAVLHTAAPREGKLRKLTDRTEYLGKLMIFMTLSLIQTLIVTLSTMFILPIHAESPLLLLLTGGIISIGFMIIIYTSVCLFGNLGKALVVALLATQLAGSGAIYPIQLSPLAFRLIQPLFPFAYGVSGFREAIGGPNIGTVATNFFVLAVMAGIMLWLGLLTKRPLKHQTDRLTRDFQKTGLGQ</sequence>
<dbReference type="EMBL" id="AZFZ01000017">
    <property type="protein sequence ID" value="KRM44255.1"/>
    <property type="molecule type" value="Genomic_DNA"/>
</dbReference>
<dbReference type="Proteomes" id="UP000051010">
    <property type="component" value="Unassembled WGS sequence"/>
</dbReference>
<keyword evidence="3 5" id="KW-1133">Transmembrane helix</keyword>